<keyword evidence="2" id="KW-0547">Nucleotide-binding</keyword>
<evidence type="ECO:0000259" key="1">
    <source>
        <dbReference type="Pfam" id="PF18551"/>
    </source>
</evidence>
<reference evidence="2 3" key="1">
    <citation type="journal article" date="2014" name="PLoS ONE">
        <title>Genome Sequence of Candidatus Nitrososphaera evergladensis from Group I.1b Enriched from Everglades Soil Reveals Novel Genomic Features of the Ammonia-Oxidizing Archaea.</title>
        <authorList>
            <person name="Zhalnina K.V."/>
            <person name="Dias R."/>
            <person name="Leonard M.T."/>
            <person name="Dorr de Quadros P."/>
            <person name="Camargo F.A."/>
            <person name="Drew J.C."/>
            <person name="Farmerie W.G."/>
            <person name="Daroub S.H."/>
            <person name="Triplett E.W."/>
        </authorList>
    </citation>
    <scope>NUCLEOTIDE SEQUENCE [LARGE SCALE GENOMIC DNA]</scope>
    <source>
        <strain evidence="2 3">SR1</strain>
    </source>
</reference>
<keyword evidence="2" id="KW-0347">Helicase</keyword>
<proteinExistence type="predicted"/>
<protein>
    <submittedName>
        <fullName evidence="2">Replication restart DNA helicase PriA</fullName>
    </submittedName>
</protein>
<dbReference type="eggNOG" id="arCOG06883">
    <property type="taxonomic scope" value="Archaea"/>
</dbReference>
<feature type="domain" description="Thaumarchaeal output" evidence="1">
    <location>
        <begin position="55"/>
        <end position="188"/>
    </location>
</feature>
<keyword evidence="2" id="KW-0067">ATP-binding</keyword>
<name>A0A075MQX7_9ARCH</name>
<keyword evidence="3" id="KW-1185">Reference proteome</keyword>
<dbReference type="RefSeq" id="WP_148700265.1">
    <property type="nucleotide sequence ID" value="NZ_CP007174.1"/>
</dbReference>
<dbReference type="OrthoDB" id="8482at2157"/>
<dbReference type="AlphaFoldDB" id="A0A075MQX7"/>
<dbReference type="KEGG" id="nev:NTE_01441"/>
<dbReference type="Proteomes" id="UP000028194">
    <property type="component" value="Chromosome"/>
</dbReference>
<dbReference type="EMBL" id="CP007174">
    <property type="protein sequence ID" value="AIF83505.1"/>
    <property type="molecule type" value="Genomic_DNA"/>
</dbReference>
<gene>
    <name evidence="2" type="ORF">NTE_01441</name>
</gene>
<sequence>MSGMELDNNNNNSRSIIDLKDDSTLAFLASYAKKHREDIPPQFRHGIGIIYEIENADLSFERIRNYEQEKLLSVTGSKSYSACPRCKSLLLSLRLSCPDCKRPSLARSEIMIHYSCEYSGPVEEFVSQKDSEYVCPKCSKQMKRVGIEYGKPGIGFKCRDCGRVFQYPLVIAVCHNGHELKVDEIDLQHFPIYRINDEIRNFAEVTEYFTSVQQALTGRGLEAQVLCKIRGGSGVTHIIPLVVRTAKAPVIVDFILDESGFDAKILQKILRGADLSKYVMLLFVPEGLVSRLAPIVNPEKIKLVPLSSGSKREDPAEVAEEVIKAAG</sequence>
<evidence type="ECO:0000313" key="2">
    <source>
        <dbReference type="EMBL" id="AIF83505.1"/>
    </source>
</evidence>
<dbReference type="GO" id="GO:0004386">
    <property type="term" value="F:helicase activity"/>
    <property type="evidence" value="ECO:0007669"/>
    <property type="project" value="UniProtKB-KW"/>
</dbReference>
<dbReference type="STRING" id="1459636.NTE_01441"/>
<accession>A0A075MQX7</accession>
<dbReference type="GeneID" id="41597236"/>
<dbReference type="HOGENOM" id="CLU_848878_0_0_2"/>
<dbReference type="Pfam" id="PF18551">
    <property type="entry name" value="TackOD1"/>
    <property type="match status" value="1"/>
</dbReference>
<dbReference type="InterPro" id="IPR040572">
    <property type="entry name" value="TackOD1"/>
</dbReference>
<organism evidence="2 3">
    <name type="scientific">Candidatus Nitrososphaera evergladensis SR1</name>
    <dbReference type="NCBI Taxonomy" id="1459636"/>
    <lineage>
        <taxon>Archaea</taxon>
        <taxon>Nitrososphaerota</taxon>
        <taxon>Nitrososphaeria</taxon>
        <taxon>Nitrososphaerales</taxon>
        <taxon>Nitrososphaeraceae</taxon>
        <taxon>Nitrososphaera</taxon>
    </lineage>
</organism>
<evidence type="ECO:0000313" key="3">
    <source>
        <dbReference type="Proteomes" id="UP000028194"/>
    </source>
</evidence>
<keyword evidence="2" id="KW-0378">Hydrolase</keyword>